<dbReference type="Gene3D" id="2.160.10.10">
    <property type="entry name" value="Hexapeptide repeat proteins"/>
    <property type="match status" value="1"/>
</dbReference>
<dbReference type="InterPro" id="IPR011004">
    <property type="entry name" value="Trimer_LpxA-like_sf"/>
</dbReference>
<dbReference type="InterPro" id="IPR051159">
    <property type="entry name" value="Hexapeptide_acetyltransf"/>
</dbReference>
<dbReference type="PANTHER" id="PTHR23416:SF23">
    <property type="entry name" value="ACETYLTRANSFERASE C18B11.09C-RELATED"/>
    <property type="match status" value="1"/>
</dbReference>
<dbReference type="EMBL" id="MK801729">
    <property type="protein sequence ID" value="QDF17979.1"/>
    <property type="molecule type" value="Genomic_DNA"/>
</dbReference>
<dbReference type="KEGG" id="vg:77930273"/>
<evidence type="ECO:0000313" key="4">
    <source>
        <dbReference type="Proteomes" id="UP000320867"/>
    </source>
</evidence>
<gene>
    <name evidence="3" type="primary">30</name>
    <name evidence="3" type="ORF">SEA_CLARK_30</name>
</gene>
<dbReference type="PANTHER" id="PTHR23416">
    <property type="entry name" value="SIALIC ACID SYNTHASE-RELATED"/>
    <property type="match status" value="1"/>
</dbReference>
<organism evidence="3 4">
    <name type="scientific">Gordonia phage Clark</name>
    <dbReference type="NCBI Taxonomy" id="2588133"/>
    <lineage>
        <taxon>Viruses</taxon>
        <taxon>Duplodnaviria</taxon>
        <taxon>Heunggongvirae</taxon>
        <taxon>Uroviricota</taxon>
        <taxon>Caudoviricetes</taxon>
        <taxon>Beenievirus</taxon>
        <taxon>Beenievirus clark</taxon>
    </lineage>
</organism>
<dbReference type="InterPro" id="IPR018357">
    <property type="entry name" value="Hexapep_transf_CS"/>
</dbReference>
<sequence length="160" mass="16431">MIIALLNAVAGSHLVPSRIRLVLYRLAGLDVPLRGRISPGVIFRTRRVSIGRGSTVNYRCLFDNRAPVTIGERVGVGAEVQFITSNHDISNPDCRAGTGSLASITVGDGAWIGSRATILAGVTVGAGAIVAAGAIVNRDVPAHTMVGGVPARPIGDLAAS</sequence>
<dbReference type="Proteomes" id="UP000320867">
    <property type="component" value="Segment"/>
</dbReference>
<evidence type="ECO:0000256" key="2">
    <source>
        <dbReference type="ARBA" id="ARBA00022679"/>
    </source>
</evidence>
<dbReference type="GO" id="GO:0008374">
    <property type="term" value="F:O-acyltransferase activity"/>
    <property type="evidence" value="ECO:0007669"/>
    <property type="project" value="TreeGrafter"/>
</dbReference>
<protein>
    <submittedName>
        <fullName evidence="3">Acetyltransferase</fullName>
    </submittedName>
</protein>
<keyword evidence="4" id="KW-1185">Reference proteome</keyword>
<proteinExistence type="inferred from homology"/>
<dbReference type="SUPFAM" id="SSF51161">
    <property type="entry name" value="Trimeric LpxA-like enzymes"/>
    <property type="match status" value="1"/>
</dbReference>
<dbReference type="Pfam" id="PF00132">
    <property type="entry name" value="Hexapep"/>
    <property type="match status" value="1"/>
</dbReference>
<keyword evidence="2 3" id="KW-0808">Transferase</keyword>
<dbReference type="CDD" id="cd04647">
    <property type="entry name" value="LbH_MAT_like"/>
    <property type="match status" value="1"/>
</dbReference>
<comment type="similarity">
    <text evidence="1">Belongs to the transferase hexapeptide repeat family.</text>
</comment>
<dbReference type="GeneID" id="77930273"/>
<name>A0A4Y6EQS7_9CAUD</name>
<dbReference type="PROSITE" id="PS00101">
    <property type="entry name" value="HEXAPEP_TRANSFERASES"/>
    <property type="match status" value="1"/>
</dbReference>
<dbReference type="RefSeq" id="YP_010654425.1">
    <property type="nucleotide sequence ID" value="NC_070811.1"/>
</dbReference>
<reference evidence="3 4" key="1">
    <citation type="submission" date="2019-04" db="EMBL/GenBank/DDBJ databases">
        <authorList>
            <person name="Wiafe-Kwakye C.S."/>
            <person name="Molloy S.D."/>
            <person name="Garlena R.A."/>
            <person name="Russell D.A."/>
            <person name="Pope W.H."/>
            <person name="Jacobs-Sera D."/>
            <person name="Hatfull G.F."/>
        </authorList>
    </citation>
    <scope>NUCLEOTIDE SEQUENCE [LARGE SCALE GENOMIC DNA]</scope>
</reference>
<evidence type="ECO:0000313" key="3">
    <source>
        <dbReference type="EMBL" id="QDF17979.1"/>
    </source>
</evidence>
<evidence type="ECO:0000256" key="1">
    <source>
        <dbReference type="ARBA" id="ARBA00007274"/>
    </source>
</evidence>
<accession>A0A4Y6EQS7</accession>
<dbReference type="InterPro" id="IPR001451">
    <property type="entry name" value="Hexapep"/>
</dbReference>